<protein>
    <recommendedName>
        <fullName evidence="6">tRNA(Ile)-lysidine synthase</fullName>
        <ecNumber evidence="6">6.3.4.19</ecNumber>
    </recommendedName>
    <alternativeName>
        <fullName evidence="6">tRNA(Ile)-2-lysyl-cytidine synthase</fullName>
    </alternativeName>
    <alternativeName>
        <fullName evidence="6">tRNA(Ile)-lysidine synthetase</fullName>
    </alternativeName>
</protein>
<dbReference type="OrthoDB" id="5244702at2"/>
<dbReference type="PANTHER" id="PTHR43033">
    <property type="entry name" value="TRNA(ILE)-LYSIDINE SYNTHASE-RELATED"/>
    <property type="match status" value="1"/>
</dbReference>
<evidence type="ECO:0000256" key="2">
    <source>
        <dbReference type="ARBA" id="ARBA00022694"/>
    </source>
</evidence>
<proteinExistence type="inferred from homology"/>
<evidence type="ECO:0000256" key="6">
    <source>
        <dbReference type="HAMAP-Rule" id="MF_01161"/>
    </source>
</evidence>
<dbReference type="NCBIfam" id="TIGR02432">
    <property type="entry name" value="lysidine_TilS_N"/>
    <property type="match status" value="1"/>
</dbReference>
<gene>
    <name evidence="6 8" type="primary">tilS</name>
    <name evidence="8" type="ORF">FCK90_08360</name>
</gene>
<evidence type="ECO:0000256" key="4">
    <source>
        <dbReference type="ARBA" id="ARBA00022840"/>
    </source>
</evidence>
<evidence type="ECO:0000313" key="8">
    <source>
        <dbReference type="EMBL" id="KAA9394126.1"/>
    </source>
</evidence>
<dbReference type="InterPro" id="IPR012795">
    <property type="entry name" value="tRNA_Ile_lys_synt_N"/>
</dbReference>
<dbReference type="CDD" id="cd01992">
    <property type="entry name" value="TilS_N"/>
    <property type="match status" value="1"/>
</dbReference>
<evidence type="ECO:0000256" key="3">
    <source>
        <dbReference type="ARBA" id="ARBA00022741"/>
    </source>
</evidence>
<dbReference type="Pfam" id="PF01171">
    <property type="entry name" value="ATP_bind_3"/>
    <property type="match status" value="1"/>
</dbReference>
<organism evidence="8 9">
    <name type="scientific">Kocuria coralli</name>
    <dbReference type="NCBI Taxonomy" id="1461025"/>
    <lineage>
        <taxon>Bacteria</taxon>
        <taxon>Bacillati</taxon>
        <taxon>Actinomycetota</taxon>
        <taxon>Actinomycetes</taxon>
        <taxon>Micrococcales</taxon>
        <taxon>Micrococcaceae</taxon>
        <taxon>Kocuria</taxon>
    </lineage>
</organism>
<dbReference type="EMBL" id="SZWF01000009">
    <property type="protein sequence ID" value="KAA9394126.1"/>
    <property type="molecule type" value="Genomic_DNA"/>
</dbReference>
<dbReference type="GO" id="GO:0006400">
    <property type="term" value="P:tRNA modification"/>
    <property type="evidence" value="ECO:0007669"/>
    <property type="project" value="UniProtKB-UniRule"/>
</dbReference>
<evidence type="ECO:0000259" key="7">
    <source>
        <dbReference type="Pfam" id="PF01171"/>
    </source>
</evidence>
<dbReference type="AlphaFoldDB" id="A0A5J5KZ59"/>
<dbReference type="EC" id="6.3.4.19" evidence="6"/>
<comment type="caution">
    <text evidence="8">The sequence shown here is derived from an EMBL/GenBank/DDBJ whole genome shotgun (WGS) entry which is preliminary data.</text>
</comment>
<comment type="domain">
    <text evidence="6">The N-terminal region contains the highly conserved SGGXDS motif, predicted to be a P-loop motif involved in ATP binding.</text>
</comment>
<keyword evidence="2 6" id="KW-0819">tRNA processing</keyword>
<dbReference type="HAMAP" id="MF_01161">
    <property type="entry name" value="tRNA_Ile_lys_synt"/>
    <property type="match status" value="1"/>
</dbReference>
<dbReference type="SUPFAM" id="SSF82829">
    <property type="entry name" value="MesJ substrate recognition domain-like"/>
    <property type="match status" value="1"/>
</dbReference>
<dbReference type="PANTHER" id="PTHR43033:SF1">
    <property type="entry name" value="TRNA(ILE)-LYSIDINE SYNTHASE-RELATED"/>
    <property type="match status" value="1"/>
</dbReference>
<dbReference type="GO" id="GO:0005524">
    <property type="term" value="F:ATP binding"/>
    <property type="evidence" value="ECO:0007669"/>
    <property type="project" value="UniProtKB-UniRule"/>
</dbReference>
<keyword evidence="3 6" id="KW-0547">Nucleotide-binding</keyword>
<name>A0A5J5KZ59_9MICC</name>
<sequence>MTQFGRRGRLLPQVSMARRAVESCLTDSLGRAPQPEDLLLIGLSGGPDSLALAAAAAHFSRRRRFRVGAVVVDHQLQEGSAEVARTAAGQARALGLEPVEVRTVVVERDGDGLEAAARAVRYAALGRAVRAHGAHGVALGHTRDDQAETVLLGLARGSGTRSLGGMAPVCDRDGLRLMRPLLSMTREDTVAICDAEQMTPWTDPTNADQSLMRAKVRHTVLPFLERELGPGVGASLARSAAILGPDAGLLEDQAGDLLDRAQQQAALDVAHGVVQPVAPGATALSLRSLQEAPEPLSRRALAMACVRVGGEPVSFERLNALGALAAGRGEAGPIEMAGKVSVYRRRAIRTRGVSGESGLPRSRGILELRPTV</sequence>
<evidence type="ECO:0000256" key="1">
    <source>
        <dbReference type="ARBA" id="ARBA00022598"/>
    </source>
</evidence>
<keyword evidence="9" id="KW-1185">Reference proteome</keyword>
<keyword evidence="1 6" id="KW-0436">Ligase</keyword>
<dbReference type="GO" id="GO:0032267">
    <property type="term" value="F:tRNA(Ile)-lysidine synthase activity"/>
    <property type="evidence" value="ECO:0007669"/>
    <property type="project" value="UniProtKB-EC"/>
</dbReference>
<evidence type="ECO:0000313" key="9">
    <source>
        <dbReference type="Proteomes" id="UP000325957"/>
    </source>
</evidence>
<keyword evidence="6" id="KW-0963">Cytoplasm</keyword>
<comment type="similarity">
    <text evidence="6">Belongs to the tRNA(Ile)-lysidine synthase family.</text>
</comment>
<dbReference type="InterPro" id="IPR014729">
    <property type="entry name" value="Rossmann-like_a/b/a_fold"/>
</dbReference>
<dbReference type="SUPFAM" id="SSF52402">
    <property type="entry name" value="Adenine nucleotide alpha hydrolases-like"/>
    <property type="match status" value="1"/>
</dbReference>
<dbReference type="Gene3D" id="3.40.50.620">
    <property type="entry name" value="HUPs"/>
    <property type="match status" value="1"/>
</dbReference>
<dbReference type="Proteomes" id="UP000325957">
    <property type="component" value="Unassembled WGS sequence"/>
</dbReference>
<dbReference type="RefSeq" id="WP_158033859.1">
    <property type="nucleotide sequence ID" value="NZ_ML708617.1"/>
</dbReference>
<comment type="catalytic activity">
    <reaction evidence="5 6">
        <text>cytidine(34) in tRNA(Ile2) + L-lysine + ATP = lysidine(34) in tRNA(Ile2) + AMP + diphosphate + H(+)</text>
        <dbReference type="Rhea" id="RHEA:43744"/>
        <dbReference type="Rhea" id="RHEA-COMP:10625"/>
        <dbReference type="Rhea" id="RHEA-COMP:10670"/>
        <dbReference type="ChEBI" id="CHEBI:15378"/>
        <dbReference type="ChEBI" id="CHEBI:30616"/>
        <dbReference type="ChEBI" id="CHEBI:32551"/>
        <dbReference type="ChEBI" id="CHEBI:33019"/>
        <dbReference type="ChEBI" id="CHEBI:82748"/>
        <dbReference type="ChEBI" id="CHEBI:83665"/>
        <dbReference type="ChEBI" id="CHEBI:456215"/>
        <dbReference type="EC" id="6.3.4.19"/>
    </reaction>
</comment>
<dbReference type="InterPro" id="IPR011063">
    <property type="entry name" value="TilS/TtcA_N"/>
</dbReference>
<comment type="subcellular location">
    <subcellularLocation>
        <location evidence="6">Cytoplasm</location>
    </subcellularLocation>
</comment>
<accession>A0A5J5KZ59</accession>
<reference evidence="8 9" key="1">
    <citation type="submission" date="2019-05" db="EMBL/GenBank/DDBJ databases">
        <title>Kocuria coralli sp. nov., a novel actinobacterium isolated from coral reef seawater.</title>
        <authorList>
            <person name="Li J."/>
        </authorList>
    </citation>
    <scope>NUCLEOTIDE SEQUENCE [LARGE SCALE GENOMIC DNA]</scope>
    <source>
        <strain evidence="8 9">SCSIO 13007</strain>
    </source>
</reference>
<feature type="domain" description="tRNA(Ile)-lysidine/2-thiocytidine synthase N-terminal" evidence="7">
    <location>
        <begin position="39"/>
        <end position="218"/>
    </location>
</feature>
<dbReference type="GO" id="GO:0005737">
    <property type="term" value="C:cytoplasm"/>
    <property type="evidence" value="ECO:0007669"/>
    <property type="project" value="UniProtKB-SubCell"/>
</dbReference>
<evidence type="ECO:0000256" key="5">
    <source>
        <dbReference type="ARBA" id="ARBA00048539"/>
    </source>
</evidence>
<comment type="function">
    <text evidence="6">Ligates lysine onto the cytidine present at position 34 of the AUA codon-specific tRNA(Ile) that contains the anticodon CAU, in an ATP-dependent manner. Cytidine is converted to lysidine, thus changing the amino acid specificity of the tRNA from methionine to isoleucine.</text>
</comment>
<feature type="binding site" evidence="6">
    <location>
        <begin position="44"/>
        <end position="49"/>
    </location>
    <ligand>
        <name>ATP</name>
        <dbReference type="ChEBI" id="CHEBI:30616"/>
    </ligand>
</feature>
<keyword evidence="4 6" id="KW-0067">ATP-binding</keyword>
<dbReference type="InterPro" id="IPR012094">
    <property type="entry name" value="tRNA_Ile_lys_synt"/>
</dbReference>